<sequence length="63" mass="6964">MQRLVVFVHAQSSVAHRHASLMLGRRPSSGGRAAKAGALRIQWTDITHAQSAAFQRARLRESQ</sequence>
<gene>
    <name evidence="1" type="ORF">BRPE64_ECDS02670</name>
</gene>
<dbReference type="Proteomes" id="UP000013966">
    <property type="component" value="Plasmid p2"/>
</dbReference>
<dbReference type="KEGG" id="buo:BRPE64_ECDS02670"/>
<dbReference type="HOGENOM" id="CLU_2877132_0_0_4"/>
<reference evidence="1 2" key="1">
    <citation type="journal article" date="2013" name="Genome Announc.">
        <title>Complete Genome Sequence of Burkholderia sp. Strain RPE64, Bacterial Symbiont of the Bean Bug Riptortus pedestris.</title>
        <authorList>
            <person name="Shibata T.F."/>
            <person name="Maeda T."/>
            <person name="Nikoh N."/>
            <person name="Yamaguchi K."/>
            <person name="Oshima K."/>
            <person name="Hattori M."/>
            <person name="Nishiyama T."/>
            <person name="Hasebe M."/>
            <person name="Fukatsu T."/>
            <person name="Kikuchi Y."/>
            <person name="Shigenobu S."/>
        </authorList>
    </citation>
    <scope>NUCLEOTIDE SEQUENCE [LARGE SCALE GENOMIC DNA]</scope>
    <source>
        <plasmid evidence="1 2">p2</plasmid>
    </source>
</reference>
<dbReference type="EMBL" id="AP013062">
    <property type="protein sequence ID" value="BAO94149.1"/>
    <property type="molecule type" value="Genomic_DNA"/>
</dbReference>
<evidence type="ECO:0000313" key="2">
    <source>
        <dbReference type="Proteomes" id="UP000013966"/>
    </source>
</evidence>
<accession>A0A060PR62</accession>
<name>A0A060PR62_9BURK</name>
<geneLocation type="plasmid" evidence="1 2">
    <name>p2</name>
</geneLocation>
<evidence type="ECO:0000313" key="1">
    <source>
        <dbReference type="EMBL" id="BAO94149.1"/>
    </source>
</evidence>
<keyword evidence="2" id="KW-1185">Reference proteome</keyword>
<protein>
    <submittedName>
        <fullName evidence="1">Uncharacterized protein</fullName>
    </submittedName>
</protein>
<reference evidence="1 2" key="2">
    <citation type="journal article" date="2018" name="Int. J. Syst. Evol. Microbiol.">
        <title>Burkholderia insecticola sp. nov., a gut symbiotic bacterium of the bean bug Riptortus pedestris.</title>
        <authorList>
            <person name="Takeshita K."/>
            <person name="Tamaki H."/>
            <person name="Ohbayashi T."/>
            <person name="Meng X.-Y."/>
            <person name="Sone T."/>
            <person name="Mitani Y."/>
            <person name="Peeters C."/>
            <person name="Kikuchi Y."/>
            <person name="Vandamme P."/>
        </authorList>
    </citation>
    <scope>NUCLEOTIDE SEQUENCE [LARGE SCALE GENOMIC DNA]</scope>
    <source>
        <strain evidence="1">RPE64</strain>
        <plasmid evidence="1 2">p2</plasmid>
    </source>
</reference>
<proteinExistence type="predicted"/>
<organism evidence="1 2">
    <name type="scientific">Caballeronia insecticola</name>
    <dbReference type="NCBI Taxonomy" id="758793"/>
    <lineage>
        <taxon>Bacteria</taxon>
        <taxon>Pseudomonadati</taxon>
        <taxon>Pseudomonadota</taxon>
        <taxon>Betaproteobacteria</taxon>
        <taxon>Burkholderiales</taxon>
        <taxon>Burkholderiaceae</taxon>
        <taxon>Caballeronia</taxon>
    </lineage>
</organism>
<dbReference type="AlphaFoldDB" id="A0A060PR62"/>
<keyword evidence="1" id="KW-0614">Plasmid</keyword>